<dbReference type="GO" id="GO:0005774">
    <property type="term" value="C:vacuolar membrane"/>
    <property type="evidence" value="ECO:0007669"/>
    <property type="project" value="TreeGrafter"/>
</dbReference>
<dbReference type="Pfam" id="PF14938">
    <property type="entry name" value="SNAP"/>
    <property type="match status" value="1"/>
</dbReference>
<dbReference type="InterPro" id="IPR000744">
    <property type="entry name" value="NSF_attach"/>
</dbReference>
<dbReference type="KEGG" id="osn:115229005"/>
<dbReference type="Gene3D" id="1.25.40.10">
    <property type="entry name" value="Tetratricopeptide repeat domain"/>
    <property type="match status" value="1"/>
</dbReference>
<proteinExistence type="inferred from homology"/>
<accession>A0A6P7TZD5</accession>
<dbReference type="GO" id="GO:0031201">
    <property type="term" value="C:SNARE complex"/>
    <property type="evidence" value="ECO:0007669"/>
    <property type="project" value="TreeGrafter"/>
</dbReference>
<comment type="similarity">
    <text evidence="1">Belongs to the SNAP family.</text>
</comment>
<keyword evidence="2" id="KW-0813">Transport</keyword>
<evidence type="ECO:0000313" key="5">
    <source>
        <dbReference type="RefSeq" id="XP_029655295.1"/>
    </source>
</evidence>
<reference evidence="5" key="1">
    <citation type="submission" date="2025-08" db="UniProtKB">
        <authorList>
            <consortium name="RefSeq"/>
        </authorList>
    </citation>
    <scope>IDENTIFICATION</scope>
</reference>
<dbReference type="PANTHER" id="PTHR13768:SF8">
    <property type="entry name" value="ALPHA-SOLUBLE NSF ATTACHMENT PROTEIN"/>
    <property type="match status" value="1"/>
</dbReference>
<organism evidence="4 5">
    <name type="scientific">Octopus sinensis</name>
    <name type="common">East Asian common octopus</name>
    <dbReference type="NCBI Taxonomy" id="2607531"/>
    <lineage>
        <taxon>Eukaryota</taxon>
        <taxon>Metazoa</taxon>
        <taxon>Spiralia</taxon>
        <taxon>Lophotrochozoa</taxon>
        <taxon>Mollusca</taxon>
        <taxon>Cephalopoda</taxon>
        <taxon>Coleoidea</taxon>
        <taxon>Octopodiformes</taxon>
        <taxon>Octopoda</taxon>
        <taxon>Incirrata</taxon>
        <taxon>Octopodidae</taxon>
        <taxon>Octopus</taxon>
    </lineage>
</organism>
<name>A0A6P7TZD5_9MOLL</name>
<dbReference type="GO" id="GO:0005483">
    <property type="term" value="F:soluble NSF attachment protein activity"/>
    <property type="evidence" value="ECO:0007669"/>
    <property type="project" value="TreeGrafter"/>
</dbReference>
<dbReference type="GO" id="GO:0006886">
    <property type="term" value="P:intracellular protein transport"/>
    <property type="evidence" value="ECO:0007669"/>
    <property type="project" value="InterPro"/>
</dbReference>
<dbReference type="AlphaFoldDB" id="A0A6P7TZD5"/>
<evidence type="ECO:0000256" key="1">
    <source>
        <dbReference type="ARBA" id="ARBA00010050"/>
    </source>
</evidence>
<evidence type="ECO:0000256" key="3">
    <source>
        <dbReference type="ARBA" id="ARBA00022927"/>
    </source>
</evidence>
<dbReference type="InterPro" id="IPR011990">
    <property type="entry name" value="TPR-like_helical_dom_sf"/>
</dbReference>
<gene>
    <name evidence="5" type="primary">LOC115229005</name>
</gene>
<protein>
    <submittedName>
        <fullName evidence="5">Alpha-soluble NSF attachment protein-like</fullName>
    </submittedName>
</protein>
<dbReference type="SUPFAM" id="SSF48452">
    <property type="entry name" value="TPR-like"/>
    <property type="match status" value="1"/>
</dbReference>
<sequence>MSCRLSYSSTRTKKRKLLFIKHLALPRDAYSTWPPSPPILRTIPKPSKSTKRSVTYFDSQYARETANDALLKYGAPEYAFKACLCHLCFGDITNARIACDRLALDVPAFCDTRDYTLLCALMEAVDQEDEEGFADAIAEYDKIKRVDPWTTRLISKFKSSAFQVDLR</sequence>
<evidence type="ECO:0000256" key="2">
    <source>
        <dbReference type="ARBA" id="ARBA00022448"/>
    </source>
</evidence>
<dbReference type="RefSeq" id="XP_029655295.1">
    <property type="nucleotide sequence ID" value="XM_029799435.1"/>
</dbReference>
<keyword evidence="4" id="KW-1185">Reference proteome</keyword>
<keyword evidence="3" id="KW-0653">Protein transport</keyword>
<dbReference type="GO" id="GO:0019905">
    <property type="term" value="F:syntaxin binding"/>
    <property type="evidence" value="ECO:0007669"/>
    <property type="project" value="TreeGrafter"/>
</dbReference>
<dbReference type="PRINTS" id="PR00448">
    <property type="entry name" value="NSFATTACHMNT"/>
</dbReference>
<evidence type="ECO:0000313" key="4">
    <source>
        <dbReference type="Proteomes" id="UP000515154"/>
    </source>
</evidence>
<dbReference type="GO" id="GO:0035494">
    <property type="term" value="P:SNARE complex disassembly"/>
    <property type="evidence" value="ECO:0007669"/>
    <property type="project" value="TreeGrafter"/>
</dbReference>
<dbReference type="Proteomes" id="UP000515154">
    <property type="component" value="Unplaced"/>
</dbReference>
<dbReference type="PANTHER" id="PTHR13768">
    <property type="entry name" value="SOLUBLE NSF ATTACHMENT PROTEIN SNAP"/>
    <property type="match status" value="1"/>
</dbReference>